<sequence>MASFEDLVVINPDGDAIITVLKHDGDDSLDPQQARFLVRHRVANSLKLSGDKYEIKVPNDDIVSIETIELLLWCIDDKSHGALMPDKFYAVSVEEIWRLLTLLENAAFEFCLPGRYEISSKILGDWFGTWFYYEYDHFTKTEYEQLLYPAFVIGNCRVFADVTAWLTYNVAGDIHEGNPLIKLKNDASFADYRGMHLPKPVVCAVREAKNVLRNKISRSLNGHWQNLSRTCSTCSQSFKGFHKDFLGPYDSVQDMVESNHLLVILNFVFRISEPKESAPCRHGEGREGNIRWMRAMVKNLAPEIPSNPSTERPSPDSK</sequence>
<organism evidence="1 2">
    <name type="scientific">Xylaria grammica</name>
    <dbReference type="NCBI Taxonomy" id="363999"/>
    <lineage>
        <taxon>Eukaryota</taxon>
        <taxon>Fungi</taxon>
        <taxon>Dikarya</taxon>
        <taxon>Ascomycota</taxon>
        <taxon>Pezizomycotina</taxon>
        <taxon>Sordariomycetes</taxon>
        <taxon>Xylariomycetidae</taxon>
        <taxon>Xylariales</taxon>
        <taxon>Xylariaceae</taxon>
        <taxon>Xylaria</taxon>
    </lineage>
</organism>
<dbReference type="Proteomes" id="UP000286045">
    <property type="component" value="Unassembled WGS sequence"/>
</dbReference>
<keyword evidence="2" id="KW-1185">Reference proteome</keyword>
<accession>A0A439DJD0</accession>
<evidence type="ECO:0000313" key="1">
    <source>
        <dbReference type="EMBL" id="RWA14483.1"/>
    </source>
</evidence>
<name>A0A439DJD0_9PEZI</name>
<protein>
    <submittedName>
        <fullName evidence="1">Uncharacterized protein</fullName>
    </submittedName>
</protein>
<dbReference type="AlphaFoldDB" id="A0A439DJD0"/>
<reference evidence="1 2" key="1">
    <citation type="submission" date="2018-12" db="EMBL/GenBank/DDBJ databases">
        <title>Draft genome sequence of Xylaria grammica IHI A82.</title>
        <authorList>
            <person name="Buettner E."/>
            <person name="Kellner H."/>
        </authorList>
    </citation>
    <scope>NUCLEOTIDE SEQUENCE [LARGE SCALE GENOMIC DNA]</scope>
    <source>
        <strain evidence="1 2">IHI A82</strain>
    </source>
</reference>
<proteinExistence type="predicted"/>
<evidence type="ECO:0000313" key="2">
    <source>
        <dbReference type="Proteomes" id="UP000286045"/>
    </source>
</evidence>
<gene>
    <name evidence="1" type="ORF">EKO27_g551</name>
</gene>
<dbReference type="EMBL" id="RYZI01000007">
    <property type="protein sequence ID" value="RWA14483.1"/>
    <property type="molecule type" value="Genomic_DNA"/>
</dbReference>
<comment type="caution">
    <text evidence="1">The sequence shown here is derived from an EMBL/GenBank/DDBJ whole genome shotgun (WGS) entry which is preliminary data.</text>
</comment>